<dbReference type="Proteomes" id="UP000623461">
    <property type="component" value="Unassembled WGS sequence"/>
</dbReference>
<keyword evidence="2" id="KW-1185">Reference proteome</keyword>
<comment type="caution">
    <text evidence="1">The sequence shown here is derived from an EMBL/GenBank/DDBJ whole genome shotgun (WGS) entry which is preliminary data.</text>
</comment>
<evidence type="ECO:0000313" key="2">
    <source>
        <dbReference type="Proteomes" id="UP000623461"/>
    </source>
</evidence>
<protein>
    <submittedName>
        <fullName evidence="1">Uncharacterized protein</fullName>
    </submittedName>
</protein>
<evidence type="ECO:0000313" key="1">
    <source>
        <dbReference type="EMBL" id="GGN07739.1"/>
    </source>
</evidence>
<dbReference type="EMBL" id="BMNZ01000009">
    <property type="protein sequence ID" value="GGN07739.1"/>
    <property type="molecule type" value="Genomic_DNA"/>
</dbReference>
<accession>A0ABQ2IES4</accession>
<organism evidence="1 2">
    <name type="scientific">Terrabacter tumescens</name>
    <dbReference type="NCBI Taxonomy" id="60443"/>
    <lineage>
        <taxon>Bacteria</taxon>
        <taxon>Bacillati</taxon>
        <taxon>Actinomycetota</taxon>
        <taxon>Actinomycetes</taxon>
        <taxon>Micrococcales</taxon>
        <taxon>Intrasporangiaceae</taxon>
        <taxon>Terrabacter</taxon>
    </lineage>
</organism>
<reference evidence="2" key="1">
    <citation type="journal article" date="2019" name="Int. J. Syst. Evol. Microbiol.">
        <title>The Global Catalogue of Microorganisms (GCM) 10K type strain sequencing project: providing services to taxonomists for standard genome sequencing and annotation.</title>
        <authorList>
            <consortium name="The Broad Institute Genomics Platform"/>
            <consortium name="The Broad Institute Genome Sequencing Center for Infectious Disease"/>
            <person name="Wu L."/>
            <person name="Ma J."/>
        </authorList>
    </citation>
    <scope>NUCLEOTIDE SEQUENCE [LARGE SCALE GENOMIC DNA]</scope>
    <source>
        <strain evidence="2">JCM 1365</strain>
    </source>
</reference>
<proteinExistence type="predicted"/>
<sequence length="100" mass="10736">MGIDDLGNGQYEMAVHIVQGGSSGTSVEAELTLRDRDYFKGTASNSYVTGAKPEGLSYHLSKDGRSLELSTVVVTGPTSAYERYEDVGLTSISLALRCRK</sequence>
<name>A0ABQ2IES4_9MICO</name>
<gene>
    <name evidence="1" type="ORF">GCM10009721_39260</name>
</gene>